<proteinExistence type="predicted"/>
<reference evidence="2 3" key="1">
    <citation type="submission" date="2016-10" db="EMBL/GenBank/DDBJ databases">
        <authorList>
            <person name="de Groot N.N."/>
        </authorList>
    </citation>
    <scope>NUCLEOTIDE SEQUENCE [LARGE SCALE GENOMIC DNA]</scope>
    <source>
        <strain evidence="2 3">ATCC 35022</strain>
    </source>
</reference>
<evidence type="ECO:0000259" key="1">
    <source>
        <dbReference type="Pfam" id="PF00248"/>
    </source>
</evidence>
<dbReference type="Proteomes" id="UP000199071">
    <property type="component" value="Unassembled WGS sequence"/>
</dbReference>
<name>A0A1G6DJA7_9HYPH</name>
<evidence type="ECO:0000313" key="3">
    <source>
        <dbReference type="Proteomes" id="UP000199071"/>
    </source>
</evidence>
<dbReference type="Pfam" id="PF00248">
    <property type="entry name" value="Aldo_ket_red"/>
    <property type="match status" value="1"/>
</dbReference>
<keyword evidence="3" id="KW-1185">Reference proteome</keyword>
<dbReference type="InterPro" id="IPR053135">
    <property type="entry name" value="AKR2_Oxidoreductase"/>
</dbReference>
<dbReference type="EMBL" id="FMXQ01000007">
    <property type="protein sequence ID" value="SDB45222.1"/>
    <property type="molecule type" value="Genomic_DNA"/>
</dbReference>
<evidence type="ECO:0000313" key="2">
    <source>
        <dbReference type="EMBL" id="SDB45222.1"/>
    </source>
</evidence>
<protein>
    <submittedName>
        <fullName evidence="2">Predicted oxidoreductase</fullName>
    </submittedName>
</protein>
<dbReference type="RefSeq" id="WP_175478499.1">
    <property type="nucleotide sequence ID" value="NZ_FMXQ01000007.1"/>
</dbReference>
<dbReference type="SUPFAM" id="SSF51430">
    <property type="entry name" value="NAD(P)-linked oxidoreductase"/>
    <property type="match status" value="1"/>
</dbReference>
<gene>
    <name evidence="2" type="ORF">SAMN02982931_03485</name>
</gene>
<sequence length="320" mass="35854">MDYRRLGGTDLDVSVLCFGPMRSAAKDGSNNAVSQSGARALEAALAAGVNFLHSSYEYKTRWMMTEVLRDHPKRKDIHHGIKLPVPDWDDCAFDPAKFRMRVEEALSELATDRIAVLQWMWRTRPNDDDHRLPLLASIMDDVWATFEAMRDEGKVGYLMTLPYTTAATRAALDTGRFAGLVSFLNPIEMELAEFFPELERNGQGFVCIRPLYQGVLTDRRSGWDEVPEGHYLDRLRTENPDAFDQRSAIADAFADEIDGSMTRFALRFPLFSPVVASMVTGLNSVAQVEEAVAALDGVEPRPDLFEKVRALWASGFRPGA</sequence>
<dbReference type="InterPro" id="IPR023210">
    <property type="entry name" value="NADP_OxRdtase_dom"/>
</dbReference>
<organism evidence="2 3">
    <name type="scientific">Bauldia litoralis</name>
    <dbReference type="NCBI Taxonomy" id="665467"/>
    <lineage>
        <taxon>Bacteria</taxon>
        <taxon>Pseudomonadati</taxon>
        <taxon>Pseudomonadota</taxon>
        <taxon>Alphaproteobacteria</taxon>
        <taxon>Hyphomicrobiales</taxon>
        <taxon>Kaistiaceae</taxon>
        <taxon>Bauldia</taxon>
    </lineage>
</organism>
<dbReference type="InterPro" id="IPR036812">
    <property type="entry name" value="NAD(P)_OxRdtase_dom_sf"/>
</dbReference>
<dbReference type="PANTHER" id="PTHR43312">
    <property type="entry name" value="D-THREO-ALDOSE 1-DEHYDROGENASE"/>
    <property type="match status" value="1"/>
</dbReference>
<accession>A0A1G6DJA7</accession>
<dbReference type="Gene3D" id="3.20.20.100">
    <property type="entry name" value="NADP-dependent oxidoreductase domain"/>
    <property type="match status" value="1"/>
</dbReference>
<dbReference type="PANTHER" id="PTHR43312:SF1">
    <property type="entry name" value="NADP-DEPENDENT OXIDOREDUCTASE DOMAIN-CONTAINING PROTEIN"/>
    <property type="match status" value="1"/>
</dbReference>
<dbReference type="STRING" id="665467.SAMN02982931_03485"/>
<feature type="domain" description="NADP-dependent oxidoreductase" evidence="1">
    <location>
        <begin position="16"/>
        <end position="296"/>
    </location>
</feature>
<dbReference type="AlphaFoldDB" id="A0A1G6DJA7"/>